<feature type="region of interest" description="Disordered" evidence="2">
    <location>
        <begin position="1"/>
        <end position="41"/>
    </location>
</feature>
<dbReference type="SUPFAM" id="SSF81901">
    <property type="entry name" value="HCP-like"/>
    <property type="match status" value="3"/>
</dbReference>
<dbReference type="InterPro" id="IPR051726">
    <property type="entry name" value="Chitin_Synth_Reg"/>
</dbReference>
<feature type="compositionally biased region" description="Low complexity" evidence="2">
    <location>
        <begin position="10"/>
        <end position="24"/>
    </location>
</feature>
<dbReference type="OMA" id="CMANGIG"/>
<dbReference type="STRING" id="1344416.A0A139A7P0"/>
<dbReference type="OrthoDB" id="272077at2759"/>
<organism evidence="3 4">
    <name type="scientific">Gonapodya prolifera (strain JEL478)</name>
    <name type="common">Monoblepharis prolifera</name>
    <dbReference type="NCBI Taxonomy" id="1344416"/>
    <lineage>
        <taxon>Eukaryota</taxon>
        <taxon>Fungi</taxon>
        <taxon>Fungi incertae sedis</taxon>
        <taxon>Chytridiomycota</taxon>
        <taxon>Chytridiomycota incertae sedis</taxon>
        <taxon>Monoblepharidomycetes</taxon>
        <taxon>Monoblepharidales</taxon>
        <taxon>Gonapodyaceae</taxon>
        <taxon>Gonapodya</taxon>
    </lineage>
</organism>
<reference evidence="3 4" key="1">
    <citation type="journal article" date="2015" name="Genome Biol. Evol.">
        <title>Phylogenomic analyses indicate that early fungi evolved digesting cell walls of algal ancestors of land plants.</title>
        <authorList>
            <person name="Chang Y."/>
            <person name="Wang S."/>
            <person name="Sekimoto S."/>
            <person name="Aerts A.L."/>
            <person name="Choi C."/>
            <person name="Clum A."/>
            <person name="LaButti K.M."/>
            <person name="Lindquist E.A."/>
            <person name="Yee Ngan C."/>
            <person name="Ohm R.A."/>
            <person name="Salamov A.A."/>
            <person name="Grigoriev I.V."/>
            <person name="Spatafora J.W."/>
            <person name="Berbee M.L."/>
        </authorList>
    </citation>
    <scope>NUCLEOTIDE SEQUENCE [LARGE SCALE GENOMIC DNA]</scope>
    <source>
        <strain evidence="3 4">JEL478</strain>
    </source>
</reference>
<dbReference type="SMART" id="SM00671">
    <property type="entry name" value="SEL1"/>
    <property type="match status" value="10"/>
</dbReference>
<evidence type="ECO:0000256" key="1">
    <source>
        <dbReference type="ARBA" id="ARBA00022737"/>
    </source>
</evidence>
<dbReference type="AlphaFoldDB" id="A0A139A7P0"/>
<feature type="region of interest" description="Disordered" evidence="2">
    <location>
        <begin position="66"/>
        <end position="105"/>
    </location>
</feature>
<feature type="compositionally biased region" description="Basic and acidic residues" evidence="2">
    <location>
        <begin position="72"/>
        <end position="81"/>
    </location>
</feature>
<dbReference type="PANTHER" id="PTHR46430:SF3">
    <property type="entry name" value="ACTIVATOR OF C KINASE PROTEIN 1"/>
    <property type="match status" value="1"/>
</dbReference>
<dbReference type="Pfam" id="PF08238">
    <property type="entry name" value="Sel1"/>
    <property type="match status" value="9"/>
</dbReference>
<sequence>MSSPHRPRSSSRQPPGAQPSASATPIPPIRASSSFDKGLPHLPIIIPTATKVSSGLEESWAGPYATVATSDPRIERPESGGRDGWGQAHWSSSPGNGNGSVDAAAGIAQFDPPSMELRPTFTPSGQLGRVKDDPQNNQFAEAVMKENRPLSMTPPGAASAAGPVLESPIVSQAGVSVAQLPAAPGTGNPPVPFGLQVRTPAFEQLAMVQQAISDANELPPERESEKEKRLDQAWVELSGLLRNGNLEAQYFLALEFAKDSKWDEALKLFIMAARNGHAPSAYQAGLCFEHRRGHSTPNSSYARKMYSQAASVGYLPALYRLVEPNIRPGVGASCMRAATELQRREEGVDGDYLAVLLETAGEAGYINAWTRLGNIFEHGLYRVVPDPVKSYRFYRKAAERMDGEAMYRLAVIFEKGELTALVDVQRALKYYARAAERGVVGAMNRMGEVVEHGQLGVGQDIPQALQRYKEAAKKGSLDAMHHLARIQAGGLYGVGGGSESALAVFQKASSENNADATFALGSIFEKGQYGIPANIAESLNNYVKAADLGSAKAMIRLGRAHELGNLGFTVDVNRAVSYYKAASDMGDVKAQFLLAGFFLTGGSWMVRKSPEEAFKLVKKAVDGGCTEAEYRLGRLYESGTGTPVNMEKAMLLFRSAAQRGDSSALRKLNDLASPFTSMTSS</sequence>
<keyword evidence="4" id="KW-1185">Reference proteome</keyword>
<accession>A0A139A7P0</accession>
<evidence type="ECO:0000256" key="2">
    <source>
        <dbReference type="SAM" id="MobiDB-lite"/>
    </source>
</evidence>
<dbReference type="InterPro" id="IPR006597">
    <property type="entry name" value="Sel1-like"/>
</dbReference>
<name>A0A139A7P0_GONPJ</name>
<dbReference type="Proteomes" id="UP000070544">
    <property type="component" value="Unassembled WGS sequence"/>
</dbReference>
<evidence type="ECO:0000313" key="4">
    <source>
        <dbReference type="Proteomes" id="UP000070544"/>
    </source>
</evidence>
<evidence type="ECO:0000313" key="3">
    <source>
        <dbReference type="EMBL" id="KXS12816.1"/>
    </source>
</evidence>
<proteinExistence type="predicted"/>
<dbReference type="EMBL" id="KQ965784">
    <property type="protein sequence ID" value="KXS12816.1"/>
    <property type="molecule type" value="Genomic_DNA"/>
</dbReference>
<keyword evidence="1" id="KW-0677">Repeat</keyword>
<protein>
    <submittedName>
        <fullName evidence="3">HCP-like protein</fullName>
    </submittedName>
</protein>
<dbReference type="Gene3D" id="1.25.40.10">
    <property type="entry name" value="Tetratricopeptide repeat domain"/>
    <property type="match status" value="3"/>
</dbReference>
<dbReference type="PANTHER" id="PTHR46430">
    <property type="entry name" value="PROTEIN SKT5-RELATED"/>
    <property type="match status" value="1"/>
</dbReference>
<gene>
    <name evidence="3" type="ORF">M427DRAFT_59139</name>
</gene>
<dbReference type="InterPro" id="IPR011990">
    <property type="entry name" value="TPR-like_helical_dom_sf"/>
</dbReference>